<comment type="subunit">
    <text evidence="5">Heterooligomer composed of large and small subunits.</text>
</comment>
<dbReference type="Pfam" id="PF02601">
    <property type="entry name" value="Exonuc_VII_L"/>
    <property type="match status" value="1"/>
</dbReference>
<reference evidence="9" key="1">
    <citation type="submission" date="2019-02" db="EMBL/GenBank/DDBJ databases">
        <title>A novel Candidatus Liberibacter species associated with the New Zealand native fuchsia psyllid, Ctenarytaina fuchsiae.</title>
        <authorList>
            <person name="Thompson S.M."/>
            <person name="Jorgensen N."/>
            <person name="David C."/>
            <person name="Bulman S.R."/>
            <person name="Smith G.R."/>
        </authorList>
    </citation>
    <scope>NUCLEOTIDE SEQUENCE</scope>
    <source>
        <strain evidence="9">Oxford</strain>
    </source>
</reference>
<proteinExistence type="inferred from homology"/>
<dbReference type="PANTHER" id="PTHR30008">
    <property type="entry name" value="EXODEOXYRIBONUCLEASE 7 LARGE SUBUNIT"/>
    <property type="match status" value="1"/>
</dbReference>
<feature type="domain" description="OB-fold nucleic acid binding" evidence="8">
    <location>
        <begin position="15"/>
        <end position="108"/>
    </location>
</feature>
<comment type="function">
    <text evidence="5">Bidirectionally degrades single-stranded DNA into large acid-insoluble oligonucleotides, which are then degraded further into small acid-soluble oligonucleotides.</text>
</comment>
<organism evidence="9 10">
    <name type="scientific">Candidatus Liberibacter ctenarytainae</name>
    <dbReference type="NCBI Taxonomy" id="2020335"/>
    <lineage>
        <taxon>Bacteria</taxon>
        <taxon>Pseudomonadati</taxon>
        <taxon>Pseudomonadota</taxon>
        <taxon>Alphaproteobacteria</taxon>
        <taxon>Hyphomicrobiales</taxon>
        <taxon>Rhizobiaceae</taxon>
        <taxon>Liberibacter</taxon>
    </lineage>
</organism>
<sequence>MVHFLKKRSFDYPEYSVSELSSHIKNTVESNFSLVCVRGEISGYRGIHTSGHAYFTLKDNQSRIDAVIWKGTLNKIECSPEEGIEFLVFGKITTFPRSSKYQIIIESLIPYGIGTLMTILEERKKKLREEGIFSDDLKKPLPFMPKIIAVITSPSGAVIRDILQRISCRFPLQVIVFPTKVQGNECPEEITNAIHQLNTLEKDSICPKPDIIILARGGGSLEDLWHFNDEMVVRAVANSHIPIISAVGHETDWTLVDYAADLRAPTPTGAAEMAVPVKASLKSSLIGLETRLQDTIYRYIHQTTNHYLSLKKSLLHSDQVLASPRYCFDRLSRELEHGLEIKIFRKYYDFNNTIMKIKSNFSANYINNHRQNVIQKQQYIAHHLDKKLRCIQLKIQQKDIKIHILCEQIGFRIAQMHIHIEELFNRVDFMTSHKMKDYHTSILNFNRILESLSYHNTLKRGYAIVRDSQENPILELNNLSVGTNILIEWFEGRSNAIITDDKYCPIPDFSEKRIKYRKPKKQHLQIK</sequence>
<dbReference type="InterPro" id="IPR025824">
    <property type="entry name" value="OB-fold_nuc-bd_dom"/>
</dbReference>
<keyword evidence="1 5" id="KW-0963">Cytoplasm</keyword>
<evidence type="ECO:0000256" key="1">
    <source>
        <dbReference type="ARBA" id="ARBA00022490"/>
    </source>
</evidence>
<dbReference type="Proteomes" id="UP000736856">
    <property type="component" value="Unassembled WGS sequence"/>
</dbReference>
<dbReference type="AlphaFoldDB" id="A0A937DGR5"/>
<name>A0A937DGR5_9HYPH</name>
<dbReference type="PANTHER" id="PTHR30008:SF0">
    <property type="entry name" value="EXODEOXYRIBONUCLEASE 7 LARGE SUBUNIT"/>
    <property type="match status" value="1"/>
</dbReference>
<dbReference type="GO" id="GO:0005737">
    <property type="term" value="C:cytoplasm"/>
    <property type="evidence" value="ECO:0007669"/>
    <property type="project" value="UniProtKB-SubCell"/>
</dbReference>
<evidence type="ECO:0000256" key="2">
    <source>
        <dbReference type="ARBA" id="ARBA00022722"/>
    </source>
</evidence>
<dbReference type="Pfam" id="PF13742">
    <property type="entry name" value="tRNA_anti_2"/>
    <property type="match status" value="1"/>
</dbReference>
<keyword evidence="3 5" id="KW-0378">Hydrolase</keyword>
<comment type="similarity">
    <text evidence="5 6">Belongs to the XseA family.</text>
</comment>
<gene>
    <name evidence="5" type="primary">xseA</name>
    <name evidence="9" type="ORF">EU981_01285</name>
</gene>
<evidence type="ECO:0000259" key="8">
    <source>
        <dbReference type="Pfam" id="PF13742"/>
    </source>
</evidence>
<dbReference type="HAMAP" id="MF_00378">
    <property type="entry name" value="Exonuc_7_L"/>
    <property type="match status" value="1"/>
</dbReference>
<comment type="catalytic activity">
    <reaction evidence="5 6">
        <text>Exonucleolytic cleavage in either 5'- to 3'- or 3'- to 5'-direction to yield nucleoside 5'-phosphates.</text>
        <dbReference type="EC" id="3.1.11.6"/>
    </reaction>
</comment>
<comment type="caution">
    <text evidence="9">The sequence shown here is derived from an EMBL/GenBank/DDBJ whole genome shotgun (WGS) entry which is preliminary data.</text>
</comment>
<dbReference type="GO" id="GO:0008855">
    <property type="term" value="F:exodeoxyribonuclease VII activity"/>
    <property type="evidence" value="ECO:0007669"/>
    <property type="project" value="UniProtKB-UniRule"/>
</dbReference>
<dbReference type="InterPro" id="IPR003753">
    <property type="entry name" value="Exonuc_VII_L"/>
</dbReference>
<dbReference type="GO" id="GO:0009318">
    <property type="term" value="C:exodeoxyribonuclease VII complex"/>
    <property type="evidence" value="ECO:0007669"/>
    <property type="project" value="UniProtKB-UniRule"/>
</dbReference>
<dbReference type="GO" id="GO:0006308">
    <property type="term" value="P:DNA catabolic process"/>
    <property type="evidence" value="ECO:0007669"/>
    <property type="project" value="UniProtKB-UniRule"/>
</dbReference>
<accession>A0A937DGR5</accession>
<dbReference type="CDD" id="cd04489">
    <property type="entry name" value="ExoVII_LU_OBF"/>
    <property type="match status" value="1"/>
</dbReference>
<dbReference type="InterPro" id="IPR020579">
    <property type="entry name" value="Exonuc_VII_lsu_C"/>
</dbReference>
<dbReference type="EC" id="3.1.11.6" evidence="5"/>
<dbReference type="EMBL" id="SEOL01000001">
    <property type="protein sequence ID" value="MBL0848725.1"/>
    <property type="molecule type" value="Genomic_DNA"/>
</dbReference>
<evidence type="ECO:0000256" key="3">
    <source>
        <dbReference type="ARBA" id="ARBA00022801"/>
    </source>
</evidence>
<comment type="subcellular location">
    <subcellularLocation>
        <location evidence="5 6">Cytoplasm</location>
    </subcellularLocation>
</comment>
<evidence type="ECO:0000313" key="10">
    <source>
        <dbReference type="Proteomes" id="UP000736856"/>
    </source>
</evidence>
<keyword evidence="4 5" id="KW-0269">Exonuclease</keyword>
<evidence type="ECO:0000256" key="6">
    <source>
        <dbReference type="RuleBase" id="RU004355"/>
    </source>
</evidence>
<evidence type="ECO:0000256" key="4">
    <source>
        <dbReference type="ARBA" id="ARBA00022839"/>
    </source>
</evidence>
<evidence type="ECO:0000259" key="7">
    <source>
        <dbReference type="Pfam" id="PF02601"/>
    </source>
</evidence>
<feature type="domain" description="Exonuclease VII large subunit C-terminal" evidence="7">
    <location>
        <begin position="133"/>
        <end position="495"/>
    </location>
</feature>
<evidence type="ECO:0000256" key="5">
    <source>
        <dbReference type="HAMAP-Rule" id="MF_00378"/>
    </source>
</evidence>
<keyword evidence="2 5" id="KW-0540">Nuclease</keyword>
<evidence type="ECO:0000313" key="9">
    <source>
        <dbReference type="EMBL" id="MBL0848725.1"/>
    </source>
</evidence>
<dbReference type="NCBIfam" id="TIGR00237">
    <property type="entry name" value="xseA"/>
    <property type="match status" value="1"/>
</dbReference>
<dbReference type="GO" id="GO:0003676">
    <property type="term" value="F:nucleic acid binding"/>
    <property type="evidence" value="ECO:0007669"/>
    <property type="project" value="InterPro"/>
</dbReference>
<protein>
    <recommendedName>
        <fullName evidence="5">Exodeoxyribonuclease 7 large subunit</fullName>
        <ecNumber evidence="5">3.1.11.6</ecNumber>
    </recommendedName>
    <alternativeName>
        <fullName evidence="5">Exodeoxyribonuclease VII large subunit</fullName>
        <shortName evidence="5">Exonuclease VII large subunit</shortName>
    </alternativeName>
</protein>